<dbReference type="Pfam" id="PF02885">
    <property type="entry name" value="Glycos_trans_3N"/>
    <property type="match status" value="1"/>
</dbReference>
<sequence>MIRAVDVIRKKRDGVPLGDDEIDYFLKGCCSGDIPDYQTAAFLMATYFRGMNEKEVFSLTDSMVRSGKVVDLSGIKGTKVDKHSTGGVADTTTLVVCPLVASCGAPISKMSGRGLGHTGGTLDKLEAIPGMKVSLTLDEFVNIVNSVGISIISQTDDLVPADKKLYSLRDVTATVDSIPLIASSVMSKKIAGGSDVIVLDVKVGKGAFMKDLKDAMALAKMMVNIGETSGRRTVAVLTDMNQPLGRAIGNSLEVIEACEALKGRGPSELMEVCLALGSYMLILAGIAQSFDIASKMLQDALVSGRGMDKLKEMVKAQGGDINALEDYSLLPQAKIKYELKAQEDFYISELDAEKLGLCAMKLGAGRAKKEDKIDLAVGMVVNKKVGDYVSSGESVVTIHGNDERLVEEVLPEIKSAVKTSKQKVAKGKLIHAVVQRGLAQFL</sequence>
<reference evidence="6 7" key="1">
    <citation type="submission" date="2016-11" db="EMBL/GenBank/DDBJ databases">
        <authorList>
            <person name="Varghese N."/>
            <person name="Submissions S."/>
        </authorList>
    </citation>
    <scope>NUCLEOTIDE SEQUENCE [LARGE SCALE GENOMIC DNA]</scope>
    <source>
        <strain evidence="6 7">DSM 20664</strain>
    </source>
</reference>
<name>A0ABY1JEU7_9BACT</name>
<comment type="subunit">
    <text evidence="2">Homodimer.</text>
</comment>
<evidence type="ECO:0000313" key="7">
    <source>
        <dbReference type="Proteomes" id="UP000185093"/>
    </source>
</evidence>
<dbReference type="Gene3D" id="3.40.1030.10">
    <property type="entry name" value="Nucleoside phosphorylase/phosphoribosyltransferase catalytic domain"/>
    <property type="match status" value="1"/>
</dbReference>
<evidence type="ECO:0000256" key="1">
    <source>
        <dbReference type="ARBA" id="ARBA00006915"/>
    </source>
</evidence>
<dbReference type="SUPFAM" id="SSF54680">
    <property type="entry name" value="Pyrimidine nucleoside phosphorylase C-terminal domain"/>
    <property type="match status" value="1"/>
</dbReference>
<dbReference type="SMART" id="SM00941">
    <property type="entry name" value="PYNP_C"/>
    <property type="match status" value="1"/>
</dbReference>
<dbReference type="PANTHER" id="PTHR10515:SF0">
    <property type="entry name" value="THYMIDINE PHOSPHORYLASE"/>
    <property type="match status" value="1"/>
</dbReference>
<evidence type="ECO:0000256" key="2">
    <source>
        <dbReference type="ARBA" id="ARBA00011738"/>
    </source>
</evidence>
<evidence type="ECO:0000259" key="5">
    <source>
        <dbReference type="SMART" id="SM00941"/>
    </source>
</evidence>
<dbReference type="InterPro" id="IPR000053">
    <property type="entry name" value="Thymidine/pyrmidine_PPase"/>
</dbReference>
<dbReference type="PROSITE" id="PS00647">
    <property type="entry name" value="THYMID_PHOSPHORYLASE"/>
    <property type="match status" value="1"/>
</dbReference>
<dbReference type="Gene3D" id="1.20.970.10">
    <property type="entry name" value="Transferase, Pyrimidine Nucleoside Phosphorylase, Chain C"/>
    <property type="match status" value="1"/>
</dbReference>
<organism evidence="6 7">
    <name type="scientific">Acetomicrobium flavidum</name>
    <dbReference type="NCBI Taxonomy" id="49896"/>
    <lineage>
        <taxon>Bacteria</taxon>
        <taxon>Thermotogati</taxon>
        <taxon>Synergistota</taxon>
        <taxon>Synergistia</taxon>
        <taxon>Synergistales</taxon>
        <taxon>Acetomicrobiaceae</taxon>
        <taxon>Acetomicrobium</taxon>
    </lineage>
</organism>
<keyword evidence="7" id="KW-1185">Reference proteome</keyword>
<dbReference type="InterPro" id="IPR000312">
    <property type="entry name" value="Glycosyl_Trfase_fam3"/>
</dbReference>
<dbReference type="Gene3D" id="3.90.1170.30">
    <property type="entry name" value="Pyrimidine nucleoside phosphorylase-like, C-terminal domain"/>
    <property type="match status" value="1"/>
</dbReference>
<accession>A0ABY1JEU7</accession>
<dbReference type="PANTHER" id="PTHR10515">
    <property type="entry name" value="THYMIDINE PHOSPHORYLASE"/>
    <property type="match status" value="1"/>
</dbReference>
<evidence type="ECO:0000256" key="3">
    <source>
        <dbReference type="ARBA" id="ARBA00022676"/>
    </source>
</evidence>
<dbReference type="InterPro" id="IPR013102">
    <property type="entry name" value="PYNP_C"/>
</dbReference>
<evidence type="ECO:0000313" key="6">
    <source>
        <dbReference type="EMBL" id="SIN75048.1"/>
    </source>
</evidence>
<dbReference type="Proteomes" id="UP000185093">
    <property type="component" value="Unassembled WGS sequence"/>
</dbReference>
<dbReference type="EMBL" id="FSQZ01000001">
    <property type="protein sequence ID" value="SIN75048.1"/>
    <property type="molecule type" value="Genomic_DNA"/>
</dbReference>
<evidence type="ECO:0000256" key="4">
    <source>
        <dbReference type="ARBA" id="ARBA00022679"/>
    </source>
</evidence>
<dbReference type="InterPro" id="IPR036566">
    <property type="entry name" value="PYNP-like_C_sf"/>
</dbReference>
<dbReference type="RefSeq" id="WP_200779704.1">
    <property type="nucleotide sequence ID" value="NZ_FSQZ01000001.1"/>
</dbReference>
<protein>
    <submittedName>
        <fullName evidence="6">Thymidine phosphorylase</fullName>
    </submittedName>
</protein>
<dbReference type="SUPFAM" id="SSF52418">
    <property type="entry name" value="Nucleoside phosphorylase/phosphoribosyltransferase catalytic domain"/>
    <property type="match status" value="1"/>
</dbReference>
<comment type="similarity">
    <text evidence="1">Belongs to the thymidine/pyrimidine-nucleoside phosphorylase family.</text>
</comment>
<dbReference type="InterPro" id="IPR018090">
    <property type="entry name" value="Pyrmidine_PPas_bac/euk"/>
</dbReference>
<keyword evidence="3" id="KW-0328">Glycosyltransferase</keyword>
<dbReference type="InterPro" id="IPR036320">
    <property type="entry name" value="Glycosyl_Trfase_fam3_N_dom_sf"/>
</dbReference>
<dbReference type="NCBIfam" id="NF004747">
    <property type="entry name" value="PRK06078.1"/>
    <property type="match status" value="1"/>
</dbReference>
<dbReference type="SUPFAM" id="SSF47648">
    <property type="entry name" value="Nucleoside phosphorylase/phosphoribosyltransferase N-terminal domain"/>
    <property type="match status" value="1"/>
</dbReference>
<dbReference type="InterPro" id="IPR035902">
    <property type="entry name" value="Nuc_phospho_transferase"/>
</dbReference>
<gene>
    <name evidence="6" type="ORF">SAMN05444368_1695</name>
</gene>
<keyword evidence="4" id="KW-0808">Transferase</keyword>
<dbReference type="InterPro" id="IPR017459">
    <property type="entry name" value="Glycosyl_Trfase_fam3_N_dom"/>
</dbReference>
<dbReference type="PIRSF" id="PIRSF000478">
    <property type="entry name" value="TP_PyNP"/>
    <property type="match status" value="1"/>
</dbReference>
<comment type="caution">
    <text evidence="6">The sequence shown here is derived from an EMBL/GenBank/DDBJ whole genome shotgun (WGS) entry which is preliminary data.</text>
</comment>
<dbReference type="Pfam" id="PF07831">
    <property type="entry name" value="PYNP_C"/>
    <property type="match status" value="1"/>
</dbReference>
<feature type="domain" description="Pyrimidine nucleoside phosphorylase C-terminal" evidence="5">
    <location>
        <begin position="346"/>
        <end position="420"/>
    </location>
</feature>
<dbReference type="Pfam" id="PF00591">
    <property type="entry name" value="Glycos_transf_3"/>
    <property type="match status" value="1"/>
</dbReference>
<dbReference type="NCBIfam" id="NF004490">
    <property type="entry name" value="PRK05820.1"/>
    <property type="match status" value="1"/>
</dbReference>
<dbReference type="NCBIfam" id="TIGR02644">
    <property type="entry name" value="Y_phosphoryl"/>
    <property type="match status" value="1"/>
</dbReference>
<dbReference type="InterPro" id="IPR017872">
    <property type="entry name" value="Pyrmidine_PPase_CS"/>
</dbReference>
<proteinExistence type="inferred from homology"/>